<feature type="signal peptide" evidence="2">
    <location>
        <begin position="1"/>
        <end position="21"/>
    </location>
</feature>
<dbReference type="PANTHER" id="PTHR43157:SF31">
    <property type="entry name" value="PHOSPHATIDYLINOSITOL-GLYCAN BIOSYNTHESIS CLASS F PROTEIN"/>
    <property type="match status" value="1"/>
</dbReference>
<dbReference type="InterPro" id="IPR036291">
    <property type="entry name" value="NAD(P)-bd_dom_sf"/>
</dbReference>
<keyword evidence="2" id="KW-0732">Signal</keyword>
<dbReference type="PANTHER" id="PTHR43157">
    <property type="entry name" value="PHOSPHATIDYLINOSITOL-GLYCAN BIOSYNTHESIS CLASS F PROTEIN-RELATED"/>
    <property type="match status" value="1"/>
</dbReference>
<feature type="chain" id="PRO_5035939217" description="Retinol dehydrogenase 12" evidence="2">
    <location>
        <begin position="22"/>
        <end position="331"/>
    </location>
</feature>
<evidence type="ECO:0000256" key="2">
    <source>
        <dbReference type="SAM" id="SignalP"/>
    </source>
</evidence>
<dbReference type="AlphaFoldDB" id="A0A8S9YZQ4"/>
<dbReference type="PRINTS" id="PR00081">
    <property type="entry name" value="GDHRDH"/>
</dbReference>
<name>A0A8S9YZQ4_9TREM</name>
<evidence type="ECO:0000313" key="4">
    <source>
        <dbReference type="Proteomes" id="UP000822476"/>
    </source>
</evidence>
<dbReference type="OrthoDB" id="191139at2759"/>
<evidence type="ECO:0000313" key="3">
    <source>
        <dbReference type="EMBL" id="KAF7260044.1"/>
    </source>
</evidence>
<dbReference type="Proteomes" id="UP000822476">
    <property type="component" value="Unassembled WGS sequence"/>
</dbReference>
<evidence type="ECO:0000256" key="1">
    <source>
        <dbReference type="ARBA" id="ARBA00023002"/>
    </source>
</evidence>
<dbReference type="GO" id="GO:0016491">
    <property type="term" value="F:oxidoreductase activity"/>
    <property type="evidence" value="ECO:0007669"/>
    <property type="project" value="UniProtKB-KW"/>
</dbReference>
<reference evidence="3" key="1">
    <citation type="submission" date="2019-07" db="EMBL/GenBank/DDBJ databases">
        <title>Annotation for the trematode Paragonimus miyazaki's.</title>
        <authorList>
            <person name="Choi Y.-J."/>
        </authorList>
    </citation>
    <scope>NUCLEOTIDE SEQUENCE</scope>
    <source>
        <strain evidence="3">Japan</strain>
    </source>
</reference>
<dbReference type="EMBL" id="JTDE01000921">
    <property type="protein sequence ID" value="KAF7260044.1"/>
    <property type="molecule type" value="Genomic_DNA"/>
</dbReference>
<comment type="caution">
    <text evidence="3">The sequence shown here is derived from an EMBL/GenBank/DDBJ whole genome shotgun (WGS) entry which is preliminary data.</text>
</comment>
<dbReference type="SUPFAM" id="SSF51735">
    <property type="entry name" value="NAD(P)-binding Rossmann-fold domains"/>
    <property type="match status" value="1"/>
</dbReference>
<dbReference type="Pfam" id="PF00106">
    <property type="entry name" value="adh_short"/>
    <property type="match status" value="1"/>
</dbReference>
<organism evidence="3 4">
    <name type="scientific">Paragonimus skrjabini miyazakii</name>
    <dbReference type="NCBI Taxonomy" id="59628"/>
    <lineage>
        <taxon>Eukaryota</taxon>
        <taxon>Metazoa</taxon>
        <taxon>Spiralia</taxon>
        <taxon>Lophotrochozoa</taxon>
        <taxon>Platyhelminthes</taxon>
        <taxon>Trematoda</taxon>
        <taxon>Digenea</taxon>
        <taxon>Plagiorchiida</taxon>
        <taxon>Troglotremata</taxon>
        <taxon>Troglotrematidae</taxon>
        <taxon>Paragonimus</taxon>
    </lineage>
</organism>
<keyword evidence="1" id="KW-0560">Oxidoreductase</keyword>
<evidence type="ECO:0008006" key="5">
    <source>
        <dbReference type="Google" id="ProtNLM"/>
    </source>
</evidence>
<protein>
    <recommendedName>
        <fullName evidence="5">Retinol dehydrogenase 12</fullName>
    </recommendedName>
</protein>
<proteinExistence type="predicted"/>
<accession>A0A8S9YZQ4</accession>
<sequence>MAWWLLLLLLLIVVILWIIKKMHFNHRDCMLTQRLDDKVVVVTGCNQGIGYETVGELVRRGARVIMACRDLKKAELARHQLLKRFAGSPESDKQHSFLVTDTQLTCEELDLESPASIRAFASRMRKQEQVIHILINNAAINLRRPQFDTDGIERHLKVNHLGPFLLTQLLYPLLQLANGDARVINVSSFNHRLADLNMSDLCRPKVGSCYSNSKLANVIHAKELSRRWQESGIVAVSLHPGLVKTELFRYMPLTRWIVHTLLGWLSKSAWQGAQTIIHCCLADDLIPGAYYHECRVARTSSQASDPEVGEFLWQASEKLIDHWESSSSASG</sequence>
<dbReference type="InterPro" id="IPR002347">
    <property type="entry name" value="SDR_fam"/>
</dbReference>
<keyword evidence="4" id="KW-1185">Reference proteome</keyword>
<gene>
    <name evidence="3" type="ORF">EG68_02342</name>
</gene>
<dbReference type="Gene3D" id="3.40.50.720">
    <property type="entry name" value="NAD(P)-binding Rossmann-like Domain"/>
    <property type="match status" value="1"/>
</dbReference>